<evidence type="ECO:0000256" key="1">
    <source>
        <dbReference type="ARBA" id="ARBA00006974"/>
    </source>
</evidence>
<proteinExistence type="inferred from homology"/>
<dbReference type="InterPro" id="IPR003676">
    <property type="entry name" value="SAUR_fam"/>
</dbReference>
<dbReference type="EMBL" id="JAKUCV010006895">
    <property type="protein sequence ID" value="KAJ4825478.1"/>
    <property type="molecule type" value="Genomic_DNA"/>
</dbReference>
<name>A0A9Q0J212_9ROSI</name>
<gene>
    <name evidence="2" type="ORF">Tsubulata_038007</name>
</gene>
<evidence type="ECO:0000313" key="2">
    <source>
        <dbReference type="EMBL" id="KAJ4825478.1"/>
    </source>
</evidence>
<dbReference type="PANTHER" id="PTHR31175:SF122">
    <property type="entry name" value="AUXIN-RESPONSIVE PROTEIN SAUR64-LIKE"/>
    <property type="match status" value="1"/>
</dbReference>
<protein>
    <submittedName>
        <fullName evidence="2">Uncharacterized protein</fullName>
    </submittedName>
</protein>
<keyword evidence="3" id="KW-1185">Reference proteome</keyword>
<evidence type="ECO:0000313" key="3">
    <source>
        <dbReference type="Proteomes" id="UP001141552"/>
    </source>
</evidence>
<dbReference type="OrthoDB" id="839153at2759"/>
<comment type="similarity">
    <text evidence="1">Belongs to the ARG7 family.</text>
</comment>
<comment type="caution">
    <text evidence="2">The sequence shown here is derived from an EMBL/GenBank/DDBJ whole genome shotgun (WGS) entry which is preliminary data.</text>
</comment>
<dbReference type="Pfam" id="PF02519">
    <property type="entry name" value="Auxin_inducible"/>
    <property type="match status" value="1"/>
</dbReference>
<reference evidence="2" key="1">
    <citation type="submission" date="2022-02" db="EMBL/GenBank/DDBJ databases">
        <authorList>
            <person name="Henning P.M."/>
            <person name="McCubbin A.G."/>
            <person name="Shore J.S."/>
        </authorList>
    </citation>
    <scope>NUCLEOTIDE SEQUENCE</scope>
    <source>
        <strain evidence="2">F60SS</strain>
        <tissue evidence="2">Leaves</tissue>
    </source>
</reference>
<organism evidence="2 3">
    <name type="scientific">Turnera subulata</name>
    <dbReference type="NCBI Taxonomy" id="218843"/>
    <lineage>
        <taxon>Eukaryota</taxon>
        <taxon>Viridiplantae</taxon>
        <taxon>Streptophyta</taxon>
        <taxon>Embryophyta</taxon>
        <taxon>Tracheophyta</taxon>
        <taxon>Spermatophyta</taxon>
        <taxon>Magnoliopsida</taxon>
        <taxon>eudicotyledons</taxon>
        <taxon>Gunneridae</taxon>
        <taxon>Pentapetalae</taxon>
        <taxon>rosids</taxon>
        <taxon>fabids</taxon>
        <taxon>Malpighiales</taxon>
        <taxon>Passifloraceae</taxon>
        <taxon>Turnera</taxon>
    </lineage>
</organism>
<sequence length="147" mass="16903">MISPKKLIKIARKWHRLAALKRKRISLPRSVMEADNMRQDVSPKVEKGHFVFYTADQKRLALPLSYLNSHIFRELLEMSEEEFGLPSNGPITLPCDAAFIEYAVSLINRRVDKEMEKALAISITSSSRCSLSYYHQEQSNQQLLCSC</sequence>
<reference evidence="2" key="2">
    <citation type="journal article" date="2023" name="Plants (Basel)">
        <title>Annotation of the Turnera subulata (Passifloraceae) Draft Genome Reveals the S-Locus Evolved after the Divergence of Turneroideae from Passifloroideae in a Stepwise Manner.</title>
        <authorList>
            <person name="Henning P.M."/>
            <person name="Roalson E.H."/>
            <person name="Mir W."/>
            <person name="McCubbin A.G."/>
            <person name="Shore J.S."/>
        </authorList>
    </citation>
    <scope>NUCLEOTIDE SEQUENCE</scope>
    <source>
        <strain evidence="2">F60SS</strain>
    </source>
</reference>
<dbReference type="PANTHER" id="PTHR31175">
    <property type="entry name" value="AUXIN-RESPONSIVE FAMILY PROTEIN"/>
    <property type="match status" value="1"/>
</dbReference>
<accession>A0A9Q0J212</accession>
<dbReference type="AlphaFoldDB" id="A0A9Q0J212"/>
<dbReference type="Proteomes" id="UP001141552">
    <property type="component" value="Unassembled WGS sequence"/>
</dbReference>
<dbReference type="GO" id="GO:0009733">
    <property type="term" value="P:response to auxin"/>
    <property type="evidence" value="ECO:0007669"/>
    <property type="project" value="InterPro"/>
</dbReference>